<feature type="domain" description="Chromo" evidence="4">
    <location>
        <begin position="43"/>
        <end position="102"/>
    </location>
</feature>
<feature type="region of interest" description="Disordered" evidence="3">
    <location>
        <begin position="1"/>
        <end position="33"/>
    </location>
</feature>
<gene>
    <name evidence="5" type="ORF">CYMTET_11616</name>
</gene>
<sequence>MRGRGKRPRHAKKGEQLLSQGKGPVKRTQLHPFDAAGSDEVEYEVERILAERSSYGEAQFFIKWKDLSEDSNTWEPLTNLPGHDAEIELFREDLRKTQDEIARKAAAAKASSNVEVEETSGLSHFPFSLLLASLRLSLFPHFHFTKYH</sequence>
<evidence type="ECO:0000256" key="3">
    <source>
        <dbReference type="SAM" id="MobiDB-lite"/>
    </source>
</evidence>
<evidence type="ECO:0000256" key="1">
    <source>
        <dbReference type="ARBA" id="ARBA00004123"/>
    </source>
</evidence>
<dbReference type="AlphaFoldDB" id="A0AAE0GM64"/>
<dbReference type="Proteomes" id="UP001190700">
    <property type="component" value="Unassembled WGS sequence"/>
</dbReference>
<evidence type="ECO:0000313" key="6">
    <source>
        <dbReference type="Proteomes" id="UP001190700"/>
    </source>
</evidence>
<keyword evidence="6" id="KW-1185">Reference proteome</keyword>
<evidence type="ECO:0000256" key="2">
    <source>
        <dbReference type="ARBA" id="ARBA00023242"/>
    </source>
</evidence>
<dbReference type="CDD" id="cd00024">
    <property type="entry name" value="CD_CSD"/>
    <property type="match status" value="1"/>
</dbReference>
<dbReference type="InterPro" id="IPR051219">
    <property type="entry name" value="Heterochromatin_chromo-domain"/>
</dbReference>
<dbReference type="GO" id="GO:0005634">
    <property type="term" value="C:nucleus"/>
    <property type="evidence" value="ECO:0007669"/>
    <property type="project" value="UniProtKB-SubCell"/>
</dbReference>
<dbReference type="Pfam" id="PF00385">
    <property type="entry name" value="Chromo"/>
    <property type="match status" value="1"/>
</dbReference>
<accession>A0AAE0GM64</accession>
<comment type="subcellular location">
    <subcellularLocation>
        <location evidence="1">Nucleus</location>
    </subcellularLocation>
</comment>
<proteinExistence type="predicted"/>
<dbReference type="InterPro" id="IPR023780">
    <property type="entry name" value="Chromo_domain"/>
</dbReference>
<dbReference type="InterPro" id="IPR000953">
    <property type="entry name" value="Chromo/chromo_shadow_dom"/>
</dbReference>
<organism evidence="5 6">
    <name type="scientific">Cymbomonas tetramitiformis</name>
    <dbReference type="NCBI Taxonomy" id="36881"/>
    <lineage>
        <taxon>Eukaryota</taxon>
        <taxon>Viridiplantae</taxon>
        <taxon>Chlorophyta</taxon>
        <taxon>Pyramimonadophyceae</taxon>
        <taxon>Pyramimonadales</taxon>
        <taxon>Pyramimonadaceae</taxon>
        <taxon>Cymbomonas</taxon>
    </lineage>
</organism>
<dbReference type="PROSITE" id="PS50013">
    <property type="entry name" value="CHROMO_2"/>
    <property type="match status" value="1"/>
</dbReference>
<dbReference type="PANTHER" id="PTHR22812">
    <property type="entry name" value="CHROMOBOX PROTEIN"/>
    <property type="match status" value="1"/>
</dbReference>
<dbReference type="InterPro" id="IPR023779">
    <property type="entry name" value="Chromodomain_CS"/>
</dbReference>
<keyword evidence="2" id="KW-0539">Nucleus</keyword>
<evidence type="ECO:0000313" key="5">
    <source>
        <dbReference type="EMBL" id="KAK3280545.1"/>
    </source>
</evidence>
<name>A0AAE0GM64_9CHLO</name>
<evidence type="ECO:0000259" key="4">
    <source>
        <dbReference type="PROSITE" id="PS50013"/>
    </source>
</evidence>
<protein>
    <recommendedName>
        <fullName evidence="4">Chromo domain-containing protein</fullName>
    </recommendedName>
</protein>
<dbReference type="EMBL" id="LGRX02004363">
    <property type="protein sequence ID" value="KAK3280545.1"/>
    <property type="molecule type" value="Genomic_DNA"/>
</dbReference>
<dbReference type="InterPro" id="IPR016197">
    <property type="entry name" value="Chromo-like_dom_sf"/>
</dbReference>
<dbReference type="Gene3D" id="2.40.50.40">
    <property type="match status" value="1"/>
</dbReference>
<dbReference type="SMART" id="SM00298">
    <property type="entry name" value="CHROMO"/>
    <property type="match status" value="1"/>
</dbReference>
<comment type="caution">
    <text evidence="5">The sequence shown here is derived from an EMBL/GenBank/DDBJ whole genome shotgun (WGS) entry which is preliminary data.</text>
</comment>
<reference evidence="5 6" key="1">
    <citation type="journal article" date="2015" name="Genome Biol. Evol.">
        <title>Comparative Genomics of a Bacterivorous Green Alga Reveals Evolutionary Causalities and Consequences of Phago-Mixotrophic Mode of Nutrition.</title>
        <authorList>
            <person name="Burns J.A."/>
            <person name="Paasch A."/>
            <person name="Narechania A."/>
            <person name="Kim E."/>
        </authorList>
    </citation>
    <scope>NUCLEOTIDE SEQUENCE [LARGE SCALE GENOMIC DNA]</scope>
    <source>
        <strain evidence="5 6">PLY_AMNH</strain>
    </source>
</reference>
<feature type="compositionally biased region" description="Basic residues" evidence="3">
    <location>
        <begin position="1"/>
        <end position="12"/>
    </location>
</feature>
<dbReference type="PROSITE" id="PS00598">
    <property type="entry name" value="CHROMO_1"/>
    <property type="match status" value="1"/>
</dbReference>
<dbReference type="SUPFAM" id="SSF54160">
    <property type="entry name" value="Chromo domain-like"/>
    <property type="match status" value="1"/>
</dbReference>